<organism evidence="2 3">
    <name type="scientific">Pacificibacter marinus</name>
    <dbReference type="NCBI Taxonomy" id="658057"/>
    <lineage>
        <taxon>Bacteria</taxon>
        <taxon>Pseudomonadati</taxon>
        <taxon>Pseudomonadota</taxon>
        <taxon>Alphaproteobacteria</taxon>
        <taxon>Rhodobacterales</taxon>
        <taxon>Roseobacteraceae</taxon>
        <taxon>Pacificibacter</taxon>
    </lineage>
</organism>
<dbReference type="InterPro" id="IPR001646">
    <property type="entry name" value="5peptide_repeat"/>
</dbReference>
<accession>A0A1Y5RL79</accession>
<evidence type="ECO:0008006" key="4">
    <source>
        <dbReference type="Google" id="ProtNLM"/>
    </source>
</evidence>
<evidence type="ECO:0000313" key="3">
    <source>
        <dbReference type="Proteomes" id="UP000193307"/>
    </source>
</evidence>
<sequence>MSEKNEFEQFLSQVDGVVFHPLTLGFVGFAVLSSVIVFAMNNAKHGKSNPLKFSETLWLNYVYWFAIFFAPILAIIFVSILAMLTQVGFRILSGNTMQGEADNLRWYVLSFVGLLTALGGIIGTPLALIRVHTTERQTKTSEQNLLTDTLNKAIENLGASKAHKRQVGGGTIETTVPALEKRIGAILALERLASNDLQMHIEIMRIITAYLRTEITEFSPASDKKEKTETVPLREDLSVALAVLSRRGEAQRRLENREAFVLELDNTCFANLRILDVSFEGISLNKCLFSNCYIRNVEFSNCSIHVANAFNTRLEQCSFEQTELVNTRFQSCKFSDCDLGAAANIGESSFIKVDFRNCSIPKQFLDTGFWKELTNCWFYSCDLSNLDFEEPEDLETIWGDQFTLHPQTYQGYDPSLDLDTDFFDEELVNIPMERPKNWEPISPHVLNDFKEH</sequence>
<keyword evidence="1" id="KW-0812">Transmembrane</keyword>
<dbReference type="EMBL" id="FWFW01000001">
    <property type="protein sequence ID" value="SLN20116.1"/>
    <property type="molecule type" value="Genomic_DNA"/>
</dbReference>
<feature type="transmembrane region" description="Helical" evidence="1">
    <location>
        <begin position="104"/>
        <end position="129"/>
    </location>
</feature>
<keyword evidence="1" id="KW-0472">Membrane</keyword>
<dbReference type="Proteomes" id="UP000193307">
    <property type="component" value="Unassembled WGS sequence"/>
</dbReference>
<feature type="transmembrane region" description="Helical" evidence="1">
    <location>
        <begin position="61"/>
        <end position="84"/>
    </location>
</feature>
<proteinExistence type="predicted"/>
<dbReference type="Gene3D" id="2.160.20.80">
    <property type="entry name" value="E3 ubiquitin-protein ligase SopA"/>
    <property type="match status" value="1"/>
</dbReference>
<evidence type="ECO:0000256" key="1">
    <source>
        <dbReference type="SAM" id="Phobius"/>
    </source>
</evidence>
<dbReference type="STRING" id="658057.SAMN04488032_10147"/>
<name>A0A1Y5RL79_9RHOB</name>
<feature type="transmembrane region" description="Helical" evidence="1">
    <location>
        <begin position="20"/>
        <end position="40"/>
    </location>
</feature>
<protein>
    <recommendedName>
        <fullName evidence="4">Pentapeptide repeats (8 copies)</fullName>
    </recommendedName>
</protein>
<dbReference type="SUPFAM" id="SSF141571">
    <property type="entry name" value="Pentapeptide repeat-like"/>
    <property type="match status" value="1"/>
</dbReference>
<evidence type="ECO:0000313" key="2">
    <source>
        <dbReference type="EMBL" id="SLN20116.1"/>
    </source>
</evidence>
<dbReference type="OrthoDB" id="7837851at2"/>
<gene>
    <name evidence="2" type="ORF">PAM7971_00603</name>
</gene>
<reference evidence="2 3" key="1">
    <citation type="submission" date="2017-03" db="EMBL/GenBank/DDBJ databases">
        <authorList>
            <person name="Afonso C.L."/>
            <person name="Miller P.J."/>
            <person name="Scott M.A."/>
            <person name="Spackman E."/>
            <person name="Goraichik I."/>
            <person name="Dimitrov K.M."/>
            <person name="Suarez D.L."/>
            <person name="Swayne D.E."/>
        </authorList>
    </citation>
    <scope>NUCLEOTIDE SEQUENCE [LARGE SCALE GENOMIC DNA]</scope>
    <source>
        <strain evidence="2 3">CECT 7971</strain>
    </source>
</reference>
<keyword evidence="1" id="KW-1133">Transmembrane helix</keyword>
<dbReference type="AlphaFoldDB" id="A0A1Y5RL79"/>
<dbReference type="RefSeq" id="WP_085847482.1">
    <property type="nucleotide sequence ID" value="NZ_FNZV01000001.1"/>
</dbReference>
<dbReference type="Pfam" id="PF00805">
    <property type="entry name" value="Pentapeptide"/>
    <property type="match status" value="1"/>
</dbReference>
<keyword evidence="3" id="KW-1185">Reference proteome</keyword>